<evidence type="ECO:0000259" key="4">
    <source>
        <dbReference type="PROSITE" id="PS51077"/>
    </source>
</evidence>
<dbReference type="InterPro" id="IPR029016">
    <property type="entry name" value="GAF-like_dom_sf"/>
</dbReference>
<evidence type="ECO:0000313" key="6">
    <source>
        <dbReference type="EMBL" id="GAA1163037.1"/>
    </source>
</evidence>
<dbReference type="PANTHER" id="PTHR30136">
    <property type="entry name" value="HELIX-TURN-HELIX TRANSCRIPTIONAL REGULATOR, ICLR FAMILY"/>
    <property type="match status" value="1"/>
</dbReference>
<dbReference type="Gene3D" id="1.10.10.10">
    <property type="entry name" value="Winged helix-like DNA-binding domain superfamily/Winged helix DNA-binding domain"/>
    <property type="match status" value="1"/>
</dbReference>
<reference evidence="7" key="1">
    <citation type="journal article" date="2019" name="Int. J. Syst. Evol. Microbiol.">
        <title>The Global Catalogue of Microorganisms (GCM) 10K type strain sequencing project: providing services to taxonomists for standard genome sequencing and annotation.</title>
        <authorList>
            <consortium name="The Broad Institute Genomics Platform"/>
            <consortium name="The Broad Institute Genome Sequencing Center for Infectious Disease"/>
            <person name="Wu L."/>
            <person name="Ma J."/>
        </authorList>
    </citation>
    <scope>NUCLEOTIDE SEQUENCE [LARGE SCALE GENOMIC DNA]</scope>
    <source>
        <strain evidence="7">JCM 11813</strain>
    </source>
</reference>
<evidence type="ECO:0000313" key="7">
    <source>
        <dbReference type="Proteomes" id="UP001499979"/>
    </source>
</evidence>
<evidence type="ECO:0000256" key="3">
    <source>
        <dbReference type="ARBA" id="ARBA00023163"/>
    </source>
</evidence>
<dbReference type="PANTHER" id="PTHR30136:SF35">
    <property type="entry name" value="HTH-TYPE TRANSCRIPTIONAL REGULATOR RV1719"/>
    <property type="match status" value="1"/>
</dbReference>
<evidence type="ECO:0000259" key="5">
    <source>
        <dbReference type="PROSITE" id="PS51078"/>
    </source>
</evidence>
<dbReference type="SMART" id="SM00346">
    <property type="entry name" value="HTH_ICLR"/>
    <property type="match status" value="1"/>
</dbReference>
<proteinExistence type="predicted"/>
<dbReference type="InterPro" id="IPR014757">
    <property type="entry name" value="Tscrpt_reg_IclR_C"/>
</dbReference>
<dbReference type="RefSeq" id="WP_343910657.1">
    <property type="nucleotide sequence ID" value="NZ_BAAAJE010000030.1"/>
</dbReference>
<dbReference type="SUPFAM" id="SSF46785">
    <property type="entry name" value="Winged helix' DNA-binding domain"/>
    <property type="match status" value="1"/>
</dbReference>
<evidence type="ECO:0000256" key="2">
    <source>
        <dbReference type="ARBA" id="ARBA00023125"/>
    </source>
</evidence>
<dbReference type="InterPro" id="IPR050707">
    <property type="entry name" value="HTH_MetabolicPath_Reg"/>
</dbReference>
<name>A0ABP4F9Y9_9ACTN</name>
<dbReference type="PROSITE" id="PS51078">
    <property type="entry name" value="ICLR_ED"/>
    <property type="match status" value="1"/>
</dbReference>
<organism evidence="6 7">
    <name type="scientific">Nocardioides aquiterrae</name>
    <dbReference type="NCBI Taxonomy" id="203799"/>
    <lineage>
        <taxon>Bacteria</taxon>
        <taxon>Bacillati</taxon>
        <taxon>Actinomycetota</taxon>
        <taxon>Actinomycetes</taxon>
        <taxon>Propionibacteriales</taxon>
        <taxon>Nocardioidaceae</taxon>
        <taxon>Nocardioides</taxon>
    </lineage>
</organism>
<dbReference type="Pfam" id="PF01614">
    <property type="entry name" value="IclR_C"/>
    <property type="match status" value="1"/>
</dbReference>
<evidence type="ECO:0000256" key="1">
    <source>
        <dbReference type="ARBA" id="ARBA00023015"/>
    </source>
</evidence>
<gene>
    <name evidence="6" type="ORF">GCM10009606_46090</name>
</gene>
<dbReference type="EMBL" id="BAAAJE010000030">
    <property type="protein sequence ID" value="GAA1163037.1"/>
    <property type="molecule type" value="Genomic_DNA"/>
</dbReference>
<dbReference type="InterPro" id="IPR036388">
    <property type="entry name" value="WH-like_DNA-bd_sf"/>
</dbReference>
<protein>
    <submittedName>
        <fullName evidence="6">IclR family transcriptional regulator</fullName>
    </submittedName>
</protein>
<feature type="domain" description="HTH iclR-type" evidence="4">
    <location>
        <begin position="12"/>
        <end position="74"/>
    </location>
</feature>
<keyword evidence="1" id="KW-0805">Transcription regulation</keyword>
<feature type="domain" description="IclR-ED" evidence="5">
    <location>
        <begin position="75"/>
        <end position="257"/>
    </location>
</feature>
<keyword evidence="2" id="KW-0238">DNA-binding</keyword>
<dbReference type="Gene3D" id="3.30.450.40">
    <property type="match status" value="1"/>
</dbReference>
<keyword evidence="7" id="KW-1185">Reference proteome</keyword>
<dbReference type="InterPro" id="IPR005471">
    <property type="entry name" value="Tscrpt_reg_IclR_N"/>
</dbReference>
<sequence length="259" mass="28071">MTEQSAPGTDRLSSVATAARILREFGKHSTQLGVSQLARRVGVNKSTTHRIIWTLVDEGLLERVEETGLFRLTTTMRSLGASAETAQRLHEAATTPLDELRRYTAGTLHVAILDGTDVLYVERREGPGAIPVFRSVGSRNAAHATSTGKVLLAFLPAERQARLVEGMRLSPKTSRTITSRPEFLAELQRVRRQGYAENRGESEPGMCSVAAPIRDPLGQVVASVSVAEQVESVDAGLRHLVAPIVETAARISSGLGWNR</sequence>
<dbReference type="SUPFAM" id="SSF55781">
    <property type="entry name" value="GAF domain-like"/>
    <property type="match status" value="1"/>
</dbReference>
<dbReference type="Proteomes" id="UP001499979">
    <property type="component" value="Unassembled WGS sequence"/>
</dbReference>
<keyword evidence="3" id="KW-0804">Transcription</keyword>
<dbReference type="PROSITE" id="PS51077">
    <property type="entry name" value="HTH_ICLR"/>
    <property type="match status" value="1"/>
</dbReference>
<dbReference type="Pfam" id="PF09339">
    <property type="entry name" value="HTH_IclR"/>
    <property type="match status" value="1"/>
</dbReference>
<comment type="caution">
    <text evidence="6">The sequence shown here is derived from an EMBL/GenBank/DDBJ whole genome shotgun (WGS) entry which is preliminary data.</text>
</comment>
<dbReference type="InterPro" id="IPR036390">
    <property type="entry name" value="WH_DNA-bd_sf"/>
</dbReference>
<accession>A0ABP4F9Y9</accession>